<dbReference type="SUPFAM" id="SSF50199">
    <property type="entry name" value="Staphylococcal nuclease"/>
    <property type="match status" value="1"/>
</dbReference>
<dbReference type="KEGG" id="vg:16193691"/>
<evidence type="ECO:0000313" key="1">
    <source>
        <dbReference type="EMBL" id="AGM11801.1"/>
    </source>
</evidence>
<dbReference type="EMBL" id="KC292028">
    <property type="protein sequence ID" value="AGM11801.1"/>
    <property type="molecule type" value="Genomic_DNA"/>
</dbReference>
<evidence type="ECO:0000313" key="2">
    <source>
        <dbReference type="Proteomes" id="UP000204143"/>
    </source>
</evidence>
<gene>
    <name evidence="1" type="primary">27</name>
    <name evidence="1" type="ORF">HCTV2_27</name>
</gene>
<sequence>MPDEWVFPAHCTRVVDGDTLDVVCDLGFRCTREVRVRLAHVDTAEIYGTSEGSEEHERGDEQAAFVREWLAEAEGQDGAWPLTLRTEKATGKYGRYIATVERPDGEVLHEALLERWPEVASEG</sequence>
<dbReference type="OrthoDB" id="11376at10239"/>
<dbReference type="RefSeq" id="YP_008058389.1">
    <property type="nucleotide sequence ID" value="NC_021319.1"/>
</dbReference>
<protein>
    <submittedName>
        <fullName evidence="1">SNase-like protein</fullName>
    </submittedName>
</protein>
<name>R4THL7_9CAUD</name>
<dbReference type="Proteomes" id="UP000204143">
    <property type="component" value="Segment"/>
</dbReference>
<reference evidence="1 2" key="1">
    <citation type="submission" date="2012-12" db="EMBL/GenBank/DDBJ databases">
        <authorList>
            <person name="Sencilo A."/>
            <person name="Jacobs-Sera D."/>
            <person name="Russell D.A."/>
            <person name="Ko C."/>
            <person name="Bowman C.A."/>
            <person name="Atanasova N."/>
            <person name="Osterlund E."/>
            <person name="Oksanen H.M."/>
            <person name="Bamford D.H."/>
            <person name="Hatfull G.F."/>
            <person name="Roine E."/>
            <person name="Hendrix R.W."/>
        </authorList>
    </citation>
    <scope>NUCLEOTIDE SEQUENCE [LARGE SCALE GENOMIC DNA]</scope>
</reference>
<accession>R4THL7</accession>
<keyword evidence="2" id="KW-1185">Reference proteome</keyword>
<proteinExistence type="predicted"/>
<dbReference type="InterPro" id="IPR035437">
    <property type="entry name" value="SNase_OB-fold_sf"/>
</dbReference>
<organism evidence="1 2">
    <name type="scientific">Haloarcula californiae tailed virus 2</name>
    <dbReference type="NCBI Taxonomy" id="1273747"/>
    <lineage>
        <taxon>Viruses</taxon>
        <taxon>Duplodnaviria</taxon>
        <taxon>Heunggongvirae</taxon>
        <taxon>Uroviricota</taxon>
        <taxon>Caudoviricetes</taxon>
        <taxon>Saparoviridae</taxon>
        <taxon>Samsavirus</taxon>
        <taxon>Samsavirus crystalli</taxon>
        <taxon>Samsavirus HCTV2</taxon>
    </lineage>
</organism>
<dbReference type="GeneID" id="16193691"/>
<dbReference type="Gene3D" id="2.40.50.90">
    <property type="match status" value="1"/>
</dbReference>